<name>A0A7E4VDI3_PANRE</name>
<evidence type="ECO:0000313" key="1">
    <source>
        <dbReference type="Proteomes" id="UP000492821"/>
    </source>
</evidence>
<reference evidence="1" key="1">
    <citation type="journal article" date="2013" name="Genetics">
        <title>The draft genome and transcriptome of Panagrellus redivivus are shaped by the harsh demands of a free-living lifestyle.</title>
        <authorList>
            <person name="Srinivasan J."/>
            <person name="Dillman A.R."/>
            <person name="Macchietto M.G."/>
            <person name="Heikkinen L."/>
            <person name="Lakso M."/>
            <person name="Fracchia K.M."/>
            <person name="Antoshechkin I."/>
            <person name="Mortazavi A."/>
            <person name="Wong G."/>
            <person name="Sternberg P.W."/>
        </authorList>
    </citation>
    <scope>NUCLEOTIDE SEQUENCE [LARGE SCALE GENOMIC DNA]</scope>
    <source>
        <strain evidence="1">MT8872</strain>
    </source>
</reference>
<evidence type="ECO:0000313" key="2">
    <source>
        <dbReference type="WBParaSite" id="Pan_g19547.t1"/>
    </source>
</evidence>
<reference evidence="2" key="2">
    <citation type="submission" date="2020-10" db="UniProtKB">
        <authorList>
            <consortium name="WormBaseParasite"/>
        </authorList>
    </citation>
    <scope>IDENTIFICATION</scope>
</reference>
<protein>
    <submittedName>
        <fullName evidence="2">Transposase</fullName>
    </submittedName>
</protein>
<dbReference type="AlphaFoldDB" id="A0A7E4VDI3"/>
<keyword evidence="1" id="KW-1185">Reference proteome</keyword>
<dbReference type="WBParaSite" id="Pan_g19547.t1">
    <property type="protein sequence ID" value="Pan_g19547.t1"/>
    <property type="gene ID" value="Pan_g19547"/>
</dbReference>
<accession>A0A7E4VDI3</accession>
<proteinExistence type="predicted"/>
<organism evidence="1 2">
    <name type="scientific">Panagrellus redivivus</name>
    <name type="common">Microworm</name>
    <dbReference type="NCBI Taxonomy" id="6233"/>
    <lineage>
        <taxon>Eukaryota</taxon>
        <taxon>Metazoa</taxon>
        <taxon>Ecdysozoa</taxon>
        <taxon>Nematoda</taxon>
        <taxon>Chromadorea</taxon>
        <taxon>Rhabditida</taxon>
        <taxon>Tylenchina</taxon>
        <taxon>Panagrolaimomorpha</taxon>
        <taxon>Panagrolaimoidea</taxon>
        <taxon>Panagrolaimidae</taxon>
        <taxon>Panagrellus</taxon>
    </lineage>
</organism>
<dbReference type="Proteomes" id="UP000492821">
    <property type="component" value="Unassembled WGS sequence"/>
</dbReference>
<sequence>MVCAKGLIYEIQTSRRRHFLQRYSAKETTGQLATRGSLKHASAVLLDWLLAASSHFRKAISNRTAFKGWVDAKAVGRSSVVKAANYSRASQSAPCRCHTAPKVRCRVALHYGH</sequence>